<evidence type="ECO:0000313" key="1">
    <source>
        <dbReference type="EMBL" id="NNU26340.1"/>
    </source>
</evidence>
<organism evidence="1 2">
    <name type="scientific">Isoptericola sediminis</name>
    <dbReference type="NCBI Taxonomy" id="2733572"/>
    <lineage>
        <taxon>Bacteria</taxon>
        <taxon>Bacillati</taxon>
        <taxon>Actinomycetota</taxon>
        <taxon>Actinomycetes</taxon>
        <taxon>Micrococcales</taxon>
        <taxon>Promicromonosporaceae</taxon>
        <taxon>Isoptericola</taxon>
    </lineage>
</organism>
<keyword evidence="2" id="KW-1185">Reference proteome</keyword>
<name>A0A849K241_9MICO</name>
<sequence length="132" mass="14520">MATDTGDYDHEALRTYFVEQGLALGSGDLEAVADRFDATAVLVLAEETVALSTPERVHDMLREHAGAPDPGDAVALVPQVTDSAELGWALLWVEVRWSLRDELAAERSSRRVRYLLRRARGTFEVCVVVPLA</sequence>
<dbReference type="Proteomes" id="UP000557204">
    <property type="component" value="Unassembled WGS sequence"/>
</dbReference>
<proteinExistence type="predicted"/>
<dbReference type="EMBL" id="JABFAJ010000003">
    <property type="protein sequence ID" value="NNU26340.1"/>
    <property type="molecule type" value="Genomic_DNA"/>
</dbReference>
<dbReference type="RefSeq" id="WP_171245831.1">
    <property type="nucleotide sequence ID" value="NZ_JABFAJ010000003.1"/>
</dbReference>
<accession>A0A849K241</accession>
<dbReference type="AlphaFoldDB" id="A0A849K241"/>
<protein>
    <recommendedName>
        <fullName evidence="3">SnoaL-like protein</fullName>
    </recommendedName>
</protein>
<gene>
    <name evidence="1" type="ORF">HLI28_02110</name>
</gene>
<reference evidence="1 2" key="1">
    <citation type="submission" date="2020-05" db="EMBL/GenBank/DDBJ databases">
        <title>Genome sequence of Isoptericola sp. JC619 isolated from Chilika lagoon, India.</title>
        <authorList>
            <person name="Kumar D."/>
            <person name="Appam K."/>
            <person name="Gandham S."/>
            <person name="Uppada J."/>
            <person name="Sasikala C."/>
            <person name="Venkata Ramana C."/>
        </authorList>
    </citation>
    <scope>NUCLEOTIDE SEQUENCE [LARGE SCALE GENOMIC DNA]</scope>
    <source>
        <strain evidence="1 2">JC619</strain>
    </source>
</reference>
<comment type="caution">
    <text evidence="1">The sequence shown here is derived from an EMBL/GenBank/DDBJ whole genome shotgun (WGS) entry which is preliminary data.</text>
</comment>
<evidence type="ECO:0000313" key="2">
    <source>
        <dbReference type="Proteomes" id="UP000557204"/>
    </source>
</evidence>
<evidence type="ECO:0008006" key="3">
    <source>
        <dbReference type="Google" id="ProtNLM"/>
    </source>
</evidence>